<feature type="compositionally biased region" description="Basic and acidic residues" evidence="3">
    <location>
        <begin position="43"/>
        <end position="55"/>
    </location>
</feature>
<feature type="region of interest" description="Disordered" evidence="3">
    <location>
        <begin position="33"/>
        <end position="68"/>
    </location>
</feature>
<dbReference type="Proteomes" id="UP000250266">
    <property type="component" value="Unassembled WGS sequence"/>
</dbReference>
<gene>
    <name evidence="5" type="ORF">K432DRAFT_401105</name>
</gene>
<dbReference type="GO" id="GO:0006351">
    <property type="term" value="P:DNA-templated transcription"/>
    <property type="evidence" value="ECO:0007669"/>
    <property type="project" value="InterPro"/>
</dbReference>
<dbReference type="CDD" id="cd12148">
    <property type="entry name" value="fungal_TF_MHR"/>
    <property type="match status" value="1"/>
</dbReference>
<dbReference type="PANTHER" id="PTHR31001:SF87">
    <property type="entry name" value="COL-21"/>
    <property type="match status" value="1"/>
</dbReference>
<dbReference type="InterPro" id="IPR050613">
    <property type="entry name" value="Sec_Metabolite_Reg"/>
</dbReference>
<evidence type="ECO:0000256" key="1">
    <source>
        <dbReference type="ARBA" id="ARBA00004123"/>
    </source>
</evidence>
<sequence>MWITWLAQCNRHCPCNHCIRRRQPEECIYHPLRASQAPQTENRPPKDTPVDHDAQSQDTSGNDELVGASSDWITRRNSTVAQGSDSLAELFGYVEHSESNTMALVRRFGLGEDDHRNGNRNIPLEAFDEIEKKIRKLPGREIFDFLVQYYDGAGGLCPWFLGQYQKWWTLGRLSLVLDVEFAVLFLRICAYASQFLPSPSYTIDRIRGMPLADIRDACHDIAEKLAAICERLHARGTLLRVQHLSVLGLQWQYERRINAFWEALSNAVRVAQRIGLHRGRAAWMPGMHEFDKEMRCRVFCNLYIWDSLLSRQLDCNPFLAASLTSKHLPRMHFASNVDDANAPEGHSERLMQARLANFWRSFAPRQGGEYEAIVAEERYEKFCSEFLTHLPPVFALEPSEEWDERLQKLPAADLAPYKQVLVASQTRTLAAAALKMLDGVSKLHALMGRSHTRFVAIILPTFEAAVVLVSLTMDGQFPGTNLGDDGPLRTLDVDPLGWEKAHLTRDRCRGVTQEALARLEMLAEVSNMACRVATLRSGPCSRRATRAPWTISSQPTLQIHSSA</sequence>
<evidence type="ECO:0000313" key="5">
    <source>
        <dbReference type="EMBL" id="OCK84500.1"/>
    </source>
</evidence>
<dbReference type="OrthoDB" id="5344325at2759"/>
<name>A0A8E2JJ20_9PEZI</name>
<evidence type="ECO:0000256" key="2">
    <source>
        <dbReference type="ARBA" id="ARBA00023242"/>
    </source>
</evidence>
<feature type="domain" description="Xylanolytic transcriptional activator regulatory" evidence="4">
    <location>
        <begin position="180"/>
        <end position="329"/>
    </location>
</feature>
<dbReference type="GO" id="GO:0008270">
    <property type="term" value="F:zinc ion binding"/>
    <property type="evidence" value="ECO:0007669"/>
    <property type="project" value="InterPro"/>
</dbReference>
<dbReference type="GO" id="GO:0005634">
    <property type="term" value="C:nucleus"/>
    <property type="evidence" value="ECO:0007669"/>
    <property type="project" value="UniProtKB-SubCell"/>
</dbReference>
<protein>
    <recommendedName>
        <fullName evidence="4">Xylanolytic transcriptional activator regulatory domain-containing protein</fullName>
    </recommendedName>
</protein>
<dbReference type="GO" id="GO:0003677">
    <property type="term" value="F:DNA binding"/>
    <property type="evidence" value="ECO:0007669"/>
    <property type="project" value="InterPro"/>
</dbReference>
<keyword evidence="2" id="KW-0539">Nucleus</keyword>
<evidence type="ECO:0000259" key="4">
    <source>
        <dbReference type="Pfam" id="PF04082"/>
    </source>
</evidence>
<dbReference type="EMBL" id="KV744836">
    <property type="protein sequence ID" value="OCK84500.1"/>
    <property type="molecule type" value="Genomic_DNA"/>
</dbReference>
<proteinExistence type="predicted"/>
<evidence type="ECO:0000313" key="6">
    <source>
        <dbReference type="Proteomes" id="UP000250266"/>
    </source>
</evidence>
<reference evidence="5 6" key="1">
    <citation type="journal article" date="2016" name="Nat. Commun.">
        <title>Ectomycorrhizal ecology is imprinted in the genome of the dominant symbiotic fungus Cenococcum geophilum.</title>
        <authorList>
            <consortium name="DOE Joint Genome Institute"/>
            <person name="Peter M."/>
            <person name="Kohler A."/>
            <person name="Ohm R.A."/>
            <person name="Kuo A."/>
            <person name="Krutzmann J."/>
            <person name="Morin E."/>
            <person name="Arend M."/>
            <person name="Barry K.W."/>
            <person name="Binder M."/>
            <person name="Choi C."/>
            <person name="Clum A."/>
            <person name="Copeland A."/>
            <person name="Grisel N."/>
            <person name="Haridas S."/>
            <person name="Kipfer T."/>
            <person name="LaButti K."/>
            <person name="Lindquist E."/>
            <person name="Lipzen A."/>
            <person name="Maire R."/>
            <person name="Meier B."/>
            <person name="Mihaltcheva S."/>
            <person name="Molinier V."/>
            <person name="Murat C."/>
            <person name="Poggeler S."/>
            <person name="Quandt C.A."/>
            <person name="Sperisen C."/>
            <person name="Tritt A."/>
            <person name="Tisserant E."/>
            <person name="Crous P.W."/>
            <person name="Henrissat B."/>
            <person name="Nehls U."/>
            <person name="Egli S."/>
            <person name="Spatafora J.W."/>
            <person name="Grigoriev I.V."/>
            <person name="Martin F.M."/>
        </authorList>
    </citation>
    <scope>NUCLEOTIDE SEQUENCE [LARGE SCALE GENOMIC DNA]</scope>
    <source>
        <strain evidence="5 6">CBS 459.81</strain>
    </source>
</reference>
<evidence type="ECO:0000256" key="3">
    <source>
        <dbReference type="SAM" id="MobiDB-lite"/>
    </source>
</evidence>
<accession>A0A8E2JJ20</accession>
<dbReference type="InterPro" id="IPR007219">
    <property type="entry name" value="XnlR_reg_dom"/>
</dbReference>
<dbReference type="Pfam" id="PF04082">
    <property type="entry name" value="Fungal_trans"/>
    <property type="match status" value="1"/>
</dbReference>
<organism evidence="5 6">
    <name type="scientific">Lepidopterella palustris CBS 459.81</name>
    <dbReference type="NCBI Taxonomy" id="1314670"/>
    <lineage>
        <taxon>Eukaryota</taxon>
        <taxon>Fungi</taxon>
        <taxon>Dikarya</taxon>
        <taxon>Ascomycota</taxon>
        <taxon>Pezizomycotina</taxon>
        <taxon>Dothideomycetes</taxon>
        <taxon>Pleosporomycetidae</taxon>
        <taxon>Mytilinidiales</taxon>
        <taxon>Argynnaceae</taxon>
        <taxon>Lepidopterella</taxon>
    </lineage>
</organism>
<dbReference type="PANTHER" id="PTHR31001">
    <property type="entry name" value="UNCHARACTERIZED TRANSCRIPTIONAL REGULATORY PROTEIN"/>
    <property type="match status" value="1"/>
</dbReference>
<comment type="subcellular location">
    <subcellularLocation>
        <location evidence="1">Nucleus</location>
    </subcellularLocation>
</comment>
<dbReference type="AlphaFoldDB" id="A0A8E2JJ20"/>
<keyword evidence="6" id="KW-1185">Reference proteome</keyword>